<sequence length="145" mass="16696">MNFTTELFCVAVLLSLFVASAHNRDCYAVTKSGVFMWLDKNGHPDVAYCDHDTDGGDAMRVRNNNQQFSTWDENRSGNRLNCALNNNHGAWWYSAVCTDANLNGRYKAGGKPVLRTLDWDGIVWWAWHRDWRSLKHVEMKIRTQA</sequence>
<dbReference type="AlphaFoldDB" id="A0ABD0KSC6"/>
<evidence type="ECO:0000313" key="4">
    <source>
        <dbReference type="Proteomes" id="UP001519460"/>
    </source>
</evidence>
<dbReference type="InterPro" id="IPR036056">
    <property type="entry name" value="Fibrinogen-like_C"/>
</dbReference>
<dbReference type="EMBL" id="JACVVK020000132">
    <property type="protein sequence ID" value="KAK7489936.1"/>
    <property type="molecule type" value="Genomic_DNA"/>
</dbReference>
<dbReference type="SUPFAM" id="SSF56496">
    <property type="entry name" value="Fibrinogen C-terminal domain-like"/>
    <property type="match status" value="1"/>
</dbReference>
<evidence type="ECO:0000259" key="2">
    <source>
        <dbReference type="PROSITE" id="PS51406"/>
    </source>
</evidence>
<dbReference type="InterPro" id="IPR002181">
    <property type="entry name" value="Fibrinogen_a/b/g_C_dom"/>
</dbReference>
<keyword evidence="1" id="KW-0732">Signal</keyword>
<gene>
    <name evidence="3" type="ORF">BaRGS_00018801</name>
</gene>
<dbReference type="PROSITE" id="PS51406">
    <property type="entry name" value="FIBRINOGEN_C_2"/>
    <property type="match status" value="1"/>
</dbReference>
<dbReference type="InterPro" id="IPR014716">
    <property type="entry name" value="Fibrinogen_a/b/g_C_1"/>
</dbReference>
<protein>
    <recommendedName>
        <fullName evidence="2">Fibrinogen C-terminal domain-containing protein</fullName>
    </recommendedName>
</protein>
<evidence type="ECO:0000256" key="1">
    <source>
        <dbReference type="SAM" id="SignalP"/>
    </source>
</evidence>
<name>A0ABD0KSC6_9CAEN</name>
<keyword evidence="4" id="KW-1185">Reference proteome</keyword>
<dbReference type="InterPro" id="IPR050373">
    <property type="entry name" value="Fibrinogen_C-term_domain"/>
</dbReference>
<organism evidence="3 4">
    <name type="scientific">Batillaria attramentaria</name>
    <dbReference type="NCBI Taxonomy" id="370345"/>
    <lineage>
        <taxon>Eukaryota</taxon>
        <taxon>Metazoa</taxon>
        <taxon>Spiralia</taxon>
        <taxon>Lophotrochozoa</taxon>
        <taxon>Mollusca</taxon>
        <taxon>Gastropoda</taxon>
        <taxon>Caenogastropoda</taxon>
        <taxon>Sorbeoconcha</taxon>
        <taxon>Cerithioidea</taxon>
        <taxon>Batillariidae</taxon>
        <taxon>Batillaria</taxon>
    </lineage>
</organism>
<dbReference type="PANTHER" id="PTHR19143">
    <property type="entry name" value="FIBRINOGEN/TENASCIN/ANGIOPOEITIN"/>
    <property type="match status" value="1"/>
</dbReference>
<comment type="caution">
    <text evidence="3">The sequence shown here is derived from an EMBL/GenBank/DDBJ whole genome shotgun (WGS) entry which is preliminary data.</text>
</comment>
<dbReference type="Proteomes" id="UP001519460">
    <property type="component" value="Unassembled WGS sequence"/>
</dbReference>
<dbReference type="Pfam" id="PF00147">
    <property type="entry name" value="Fibrinogen_C"/>
    <property type="match status" value="1"/>
</dbReference>
<reference evidence="3 4" key="1">
    <citation type="journal article" date="2023" name="Sci. Data">
        <title>Genome assembly of the Korean intertidal mud-creeper Batillaria attramentaria.</title>
        <authorList>
            <person name="Patra A.K."/>
            <person name="Ho P.T."/>
            <person name="Jun S."/>
            <person name="Lee S.J."/>
            <person name="Kim Y."/>
            <person name="Won Y.J."/>
        </authorList>
    </citation>
    <scope>NUCLEOTIDE SEQUENCE [LARGE SCALE GENOMIC DNA]</scope>
    <source>
        <strain evidence="3">Wonlab-2016</strain>
    </source>
</reference>
<feature type="chain" id="PRO_5044771650" description="Fibrinogen C-terminal domain-containing protein" evidence="1">
    <location>
        <begin position="22"/>
        <end position="145"/>
    </location>
</feature>
<dbReference type="Gene3D" id="3.90.215.10">
    <property type="entry name" value="Gamma Fibrinogen, chain A, domain 1"/>
    <property type="match status" value="1"/>
</dbReference>
<dbReference type="SMART" id="SM00186">
    <property type="entry name" value="FBG"/>
    <property type="match status" value="1"/>
</dbReference>
<accession>A0ABD0KSC6</accession>
<proteinExistence type="predicted"/>
<feature type="signal peptide" evidence="1">
    <location>
        <begin position="1"/>
        <end position="21"/>
    </location>
</feature>
<feature type="domain" description="Fibrinogen C-terminal" evidence="2">
    <location>
        <begin position="56"/>
        <end position="145"/>
    </location>
</feature>
<evidence type="ECO:0000313" key="3">
    <source>
        <dbReference type="EMBL" id="KAK7489936.1"/>
    </source>
</evidence>